<sequence length="291" mass="34110">MLNITIDKVRHIEDKDANVRETLVELQHALDKSEQERHFYDALCIDYTAAYLCDLMADTMTVIKKKSFSHCAAEELQSGSIQCYSQWIRHSYNTFVVKESAPGFMEMFDNRNLMAYLDDHESFVYRHRTLPNRAGMEYFEARAVRLYSDDDSYKIILGYRPIDDIVEEERESRQKLEQALKRAEEASHAKSAFWFNMSHDIRTPMNAIIGYTDLLEIYGDDVEKREDYLGKIKSSSEYLLSLLNDVLEMARIESGKYIMDETVTDIREFDRSICDVFENQLEQKGIRSVFL</sequence>
<dbReference type="SUPFAM" id="SSF47384">
    <property type="entry name" value="Homodimeric domain of signal transducing histidine kinase"/>
    <property type="match status" value="1"/>
</dbReference>
<dbReference type="CDD" id="cd00082">
    <property type="entry name" value="HisKA"/>
    <property type="match status" value="1"/>
</dbReference>
<evidence type="ECO:0000313" key="13">
    <source>
        <dbReference type="Proteomes" id="UP000479531"/>
    </source>
</evidence>
<evidence type="ECO:0000256" key="1">
    <source>
        <dbReference type="ARBA" id="ARBA00000085"/>
    </source>
</evidence>
<feature type="domain" description="Signal transduction histidine kinase dimerisation/phosphoacceptor" evidence="7">
    <location>
        <begin position="189"/>
        <end position="255"/>
    </location>
</feature>
<dbReference type="Pfam" id="PF00512">
    <property type="entry name" value="HisKA"/>
    <property type="match status" value="1"/>
</dbReference>
<reference evidence="10 11" key="1">
    <citation type="submission" date="2018-08" db="EMBL/GenBank/DDBJ databases">
        <title>A genome reference for cultivated species of the human gut microbiota.</title>
        <authorList>
            <person name="Zou Y."/>
            <person name="Xue W."/>
            <person name="Luo G."/>
        </authorList>
    </citation>
    <scope>NUCLEOTIDE SEQUENCE [LARGE SCALE GENOMIC DNA]</scope>
    <source>
        <strain evidence="10 11">AM37-1AC</strain>
    </source>
</reference>
<proteinExistence type="predicted"/>
<dbReference type="AlphaFoldDB" id="A0A1Q6SGA9"/>
<evidence type="ECO:0000313" key="9">
    <source>
        <dbReference type="EMBL" id="MVQ45210.1"/>
    </source>
</evidence>
<dbReference type="InterPro" id="IPR050736">
    <property type="entry name" value="Sensor_HK_Regulatory"/>
</dbReference>
<dbReference type="Proteomes" id="UP000479531">
    <property type="component" value="Unassembled WGS sequence"/>
</dbReference>
<protein>
    <recommendedName>
        <fullName evidence="2">histidine kinase</fullName>
        <ecNumber evidence="2">2.7.13.3</ecNumber>
    </recommendedName>
</protein>
<evidence type="ECO:0000313" key="11">
    <source>
        <dbReference type="Proteomes" id="UP000283513"/>
    </source>
</evidence>
<dbReference type="InterPro" id="IPR003661">
    <property type="entry name" value="HisK_dim/P_dom"/>
</dbReference>
<feature type="coiled-coil region" evidence="6">
    <location>
        <begin position="162"/>
        <end position="189"/>
    </location>
</feature>
<dbReference type="PANTHER" id="PTHR43711">
    <property type="entry name" value="TWO-COMPONENT HISTIDINE KINASE"/>
    <property type="match status" value="1"/>
</dbReference>
<dbReference type="EMBL" id="QSHO01000002">
    <property type="protein sequence ID" value="RHC19811.1"/>
    <property type="molecule type" value="Genomic_DNA"/>
</dbReference>
<keyword evidence="4 10" id="KW-0418">Kinase</keyword>
<name>A0A1Q6SGA9_9FIRM</name>
<dbReference type="GO" id="GO:0000155">
    <property type="term" value="F:phosphorelay sensor kinase activity"/>
    <property type="evidence" value="ECO:0007669"/>
    <property type="project" value="InterPro"/>
</dbReference>
<evidence type="ECO:0000256" key="2">
    <source>
        <dbReference type="ARBA" id="ARBA00012438"/>
    </source>
</evidence>
<evidence type="ECO:0000259" key="7">
    <source>
        <dbReference type="SMART" id="SM00388"/>
    </source>
</evidence>
<evidence type="ECO:0000256" key="6">
    <source>
        <dbReference type="SAM" id="Coils"/>
    </source>
</evidence>
<dbReference type="InterPro" id="IPR036097">
    <property type="entry name" value="HisK_dim/P_sf"/>
</dbReference>
<dbReference type="Proteomes" id="UP000478483">
    <property type="component" value="Unassembled WGS sequence"/>
</dbReference>
<dbReference type="EC" id="2.7.13.3" evidence="2"/>
<comment type="caution">
    <text evidence="10">The sequence shown here is derived from an EMBL/GenBank/DDBJ whole genome shotgun (WGS) entry which is preliminary data.</text>
</comment>
<dbReference type="EMBL" id="WNAJ01000006">
    <property type="protein sequence ID" value="MTR84849.1"/>
    <property type="molecule type" value="Genomic_DNA"/>
</dbReference>
<dbReference type="Proteomes" id="UP000283513">
    <property type="component" value="Unassembled WGS sequence"/>
</dbReference>
<keyword evidence="3" id="KW-0808">Transferase</keyword>
<organism evidence="10 11">
    <name type="scientific">Roseburia intestinalis</name>
    <dbReference type="NCBI Taxonomy" id="166486"/>
    <lineage>
        <taxon>Bacteria</taxon>
        <taxon>Bacillati</taxon>
        <taxon>Bacillota</taxon>
        <taxon>Clostridia</taxon>
        <taxon>Lachnospirales</taxon>
        <taxon>Lachnospiraceae</taxon>
        <taxon>Roseburia</taxon>
    </lineage>
</organism>
<evidence type="ECO:0000256" key="3">
    <source>
        <dbReference type="ARBA" id="ARBA00022679"/>
    </source>
</evidence>
<evidence type="ECO:0000313" key="10">
    <source>
        <dbReference type="EMBL" id="RHC19811.1"/>
    </source>
</evidence>
<dbReference type="Gene3D" id="1.10.287.130">
    <property type="match status" value="1"/>
</dbReference>
<dbReference type="SMART" id="SM00388">
    <property type="entry name" value="HisKA"/>
    <property type="match status" value="1"/>
</dbReference>
<evidence type="ECO:0000313" key="12">
    <source>
        <dbReference type="Proteomes" id="UP000478483"/>
    </source>
</evidence>
<reference evidence="9 13" key="3">
    <citation type="submission" date="2019-10" db="EMBL/GenBank/DDBJ databases">
        <title>Roseburia spp. ameliorate alcoholic fatty liver via restoration of gut barrier function.</title>
        <authorList>
            <person name="Seo B."/>
            <person name="Ko G."/>
        </authorList>
    </citation>
    <scope>NUCLEOTIDE SEQUENCE [LARGE SCALE GENOMIC DNA]</scope>
    <source>
        <strain evidence="9 13">SNUG30017</strain>
    </source>
</reference>
<dbReference type="PANTHER" id="PTHR43711:SF1">
    <property type="entry name" value="HISTIDINE KINASE 1"/>
    <property type="match status" value="1"/>
</dbReference>
<accession>A0A1Q6SGA9</accession>
<dbReference type="RefSeq" id="WP_022113151.1">
    <property type="nucleotide sequence ID" value="NZ_JAAILV010000002.1"/>
</dbReference>
<evidence type="ECO:0000256" key="5">
    <source>
        <dbReference type="ARBA" id="ARBA00023012"/>
    </source>
</evidence>
<keyword evidence="5" id="KW-0902">Two-component regulatory system</keyword>
<reference evidence="8 12" key="2">
    <citation type="journal article" date="2019" name="Nat. Med.">
        <title>A library of human gut bacterial isolates paired with longitudinal multiomics data enables mechanistic microbiome research.</title>
        <authorList>
            <person name="Poyet M."/>
            <person name="Groussin M."/>
            <person name="Gibbons S.M."/>
            <person name="Avila-Pacheco J."/>
            <person name="Jiang X."/>
            <person name="Kearney S.M."/>
            <person name="Perrotta A.R."/>
            <person name="Berdy B."/>
            <person name="Zhao S."/>
            <person name="Lieberman T.D."/>
            <person name="Swanson P.K."/>
            <person name="Smith M."/>
            <person name="Roesemann S."/>
            <person name="Alexander J.E."/>
            <person name="Rich S.A."/>
            <person name="Livny J."/>
            <person name="Vlamakis H."/>
            <person name="Clish C."/>
            <person name="Bullock K."/>
            <person name="Deik A."/>
            <person name="Scott J."/>
            <person name="Pierce K.A."/>
            <person name="Xavier R.J."/>
            <person name="Alm E.J."/>
        </authorList>
    </citation>
    <scope>NUCLEOTIDE SEQUENCE [LARGE SCALE GENOMIC DNA]</scope>
    <source>
        <strain evidence="8 12">BIOML-A1</strain>
    </source>
</reference>
<evidence type="ECO:0000313" key="8">
    <source>
        <dbReference type="EMBL" id="MTR84849.1"/>
    </source>
</evidence>
<evidence type="ECO:0000256" key="4">
    <source>
        <dbReference type="ARBA" id="ARBA00022777"/>
    </source>
</evidence>
<keyword evidence="6" id="KW-0175">Coiled coil</keyword>
<comment type="catalytic activity">
    <reaction evidence="1">
        <text>ATP + protein L-histidine = ADP + protein N-phospho-L-histidine.</text>
        <dbReference type="EC" id="2.7.13.3"/>
    </reaction>
</comment>
<dbReference type="EMBL" id="WGGT01000005">
    <property type="protein sequence ID" value="MVQ45210.1"/>
    <property type="molecule type" value="Genomic_DNA"/>
</dbReference>
<gene>
    <name evidence="10" type="ORF">DW856_02785</name>
    <name evidence="9" type="ORF">GCK47_05730</name>
    <name evidence="8" type="ORF">GMD50_07210</name>
</gene>